<evidence type="ECO:0000256" key="2">
    <source>
        <dbReference type="SAM" id="MobiDB-lite"/>
    </source>
</evidence>
<feature type="compositionally biased region" description="Polar residues" evidence="2">
    <location>
        <begin position="25"/>
        <end position="37"/>
    </location>
</feature>
<keyword evidence="5" id="KW-1185">Reference proteome</keyword>
<keyword evidence="1" id="KW-0547">Nucleotide-binding</keyword>
<dbReference type="PROSITE" id="PS00674">
    <property type="entry name" value="AAA"/>
    <property type="match status" value="1"/>
</dbReference>
<dbReference type="Gene3D" id="3.40.50.300">
    <property type="entry name" value="P-loop containing nucleotide triphosphate hydrolases"/>
    <property type="match status" value="1"/>
</dbReference>
<dbReference type="InParanoid" id="A0A6L2Q3B9"/>
<comment type="caution">
    <text evidence="4">The sequence shown here is derived from an EMBL/GenBank/DDBJ whole genome shotgun (WGS) entry which is preliminary data.</text>
</comment>
<dbReference type="GO" id="GO:0005524">
    <property type="term" value="F:ATP binding"/>
    <property type="evidence" value="ECO:0007669"/>
    <property type="project" value="UniProtKB-KW"/>
</dbReference>
<dbReference type="PANTHER" id="PTHR23074">
    <property type="entry name" value="AAA DOMAIN-CONTAINING"/>
    <property type="match status" value="1"/>
</dbReference>
<dbReference type="SUPFAM" id="SSF52540">
    <property type="entry name" value="P-loop containing nucleoside triphosphate hydrolases"/>
    <property type="match status" value="1"/>
</dbReference>
<dbReference type="AlphaFoldDB" id="A0A6L2Q3B9"/>
<dbReference type="GO" id="GO:0016197">
    <property type="term" value="P:endosomal transport"/>
    <property type="evidence" value="ECO:0007669"/>
    <property type="project" value="TreeGrafter"/>
</dbReference>
<dbReference type="GO" id="GO:0016887">
    <property type="term" value="F:ATP hydrolysis activity"/>
    <property type="evidence" value="ECO:0007669"/>
    <property type="project" value="InterPro"/>
</dbReference>
<protein>
    <recommendedName>
        <fullName evidence="3">AAA+ ATPase domain-containing protein</fullName>
    </recommendedName>
</protein>
<keyword evidence="1" id="KW-0067">ATP-binding</keyword>
<evidence type="ECO:0000256" key="1">
    <source>
        <dbReference type="RuleBase" id="RU003651"/>
    </source>
</evidence>
<dbReference type="Pfam" id="PF00004">
    <property type="entry name" value="AAA"/>
    <property type="match status" value="1"/>
</dbReference>
<organism evidence="4 5">
    <name type="scientific">Coptotermes formosanus</name>
    <name type="common">Formosan subterranean termite</name>
    <dbReference type="NCBI Taxonomy" id="36987"/>
    <lineage>
        <taxon>Eukaryota</taxon>
        <taxon>Metazoa</taxon>
        <taxon>Ecdysozoa</taxon>
        <taxon>Arthropoda</taxon>
        <taxon>Hexapoda</taxon>
        <taxon>Insecta</taxon>
        <taxon>Pterygota</taxon>
        <taxon>Neoptera</taxon>
        <taxon>Polyneoptera</taxon>
        <taxon>Dictyoptera</taxon>
        <taxon>Blattodea</taxon>
        <taxon>Blattoidea</taxon>
        <taxon>Termitoidae</taxon>
        <taxon>Rhinotermitidae</taxon>
        <taxon>Coptotermes</taxon>
    </lineage>
</organism>
<feature type="region of interest" description="Disordered" evidence="2">
    <location>
        <begin position="22"/>
        <end position="44"/>
    </location>
</feature>
<dbReference type="Proteomes" id="UP000502823">
    <property type="component" value="Unassembled WGS sequence"/>
</dbReference>
<dbReference type="InterPro" id="IPR003959">
    <property type="entry name" value="ATPase_AAA_core"/>
</dbReference>
<proteinExistence type="inferred from homology"/>
<accession>A0A6L2Q3B9</accession>
<sequence>MAQTILQLEWQRTTLMDMMYKDQNAGPSTEANNSGERSANHDNDKLTRRELIEATRQSPTAGGLGTVAGLAETKKLLHDSVFLALKFPHLFTGGLQPCNRILLYGPPGTGKTKLVNAFAAELNVPFYSVTSADLLSSWVGETEKLIRELFDYTKEKCECSVIFIDEVDSICRQRTSKEQDLTRRMKTELLTQMDKCDKQIFLMCATNCPWDIDSAFLRRFQKRIYIPLPKEQDRMELLQIHTQGTRLSLSDSDWQVLLDRTEGYSGCDIANLISSALLEPIREMLKATHWITTCYSKHDTTVLEFIKPDVSSCVQHFVINNRNNIFESCAIMNALRPKFTLGAIQTPLGNATHGD</sequence>
<gene>
    <name evidence="4" type="ORF">Cfor_07771</name>
</gene>
<dbReference type="InterPro" id="IPR003593">
    <property type="entry name" value="AAA+_ATPase"/>
</dbReference>
<dbReference type="InterPro" id="IPR050304">
    <property type="entry name" value="MT-severing_AAA_ATPase"/>
</dbReference>
<dbReference type="EMBL" id="BLKM01000690">
    <property type="protein sequence ID" value="GFG37328.1"/>
    <property type="molecule type" value="Genomic_DNA"/>
</dbReference>
<feature type="domain" description="AAA+ ATPase" evidence="3">
    <location>
        <begin position="97"/>
        <end position="230"/>
    </location>
</feature>
<name>A0A6L2Q3B9_COPFO</name>
<dbReference type="GO" id="GO:0007033">
    <property type="term" value="P:vacuole organization"/>
    <property type="evidence" value="ECO:0007669"/>
    <property type="project" value="TreeGrafter"/>
</dbReference>
<evidence type="ECO:0000313" key="4">
    <source>
        <dbReference type="EMBL" id="GFG37328.1"/>
    </source>
</evidence>
<evidence type="ECO:0000313" key="5">
    <source>
        <dbReference type="Proteomes" id="UP000502823"/>
    </source>
</evidence>
<dbReference type="InterPro" id="IPR003960">
    <property type="entry name" value="ATPase_AAA_CS"/>
</dbReference>
<dbReference type="Gene3D" id="1.10.8.60">
    <property type="match status" value="1"/>
</dbReference>
<comment type="similarity">
    <text evidence="1">Belongs to the AAA ATPase family.</text>
</comment>
<dbReference type="OrthoDB" id="5334845at2759"/>
<reference evidence="5" key="1">
    <citation type="submission" date="2020-01" db="EMBL/GenBank/DDBJ databases">
        <title>Draft genome sequence of the Termite Coptotermes fromosanus.</title>
        <authorList>
            <person name="Itakura S."/>
            <person name="Yosikawa Y."/>
            <person name="Umezawa K."/>
        </authorList>
    </citation>
    <scope>NUCLEOTIDE SEQUENCE [LARGE SCALE GENOMIC DNA]</scope>
</reference>
<evidence type="ECO:0000259" key="3">
    <source>
        <dbReference type="SMART" id="SM00382"/>
    </source>
</evidence>
<dbReference type="PANTHER" id="PTHR23074:SF72">
    <property type="entry name" value="VACUOLAR PROTEIN SORTING-ASSOCIATED PROTEIN 4B"/>
    <property type="match status" value="1"/>
</dbReference>
<dbReference type="SMART" id="SM00382">
    <property type="entry name" value="AAA"/>
    <property type="match status" value="1"/>
</dbReference>
<dbReference type="InterPro" id="IPR027417">
    <property type="entry name" value="P-loop_NTPase"/>
</dbReference>